<dbReference type="PROSITE" id="PS51257">
    <property type="entry name" value="PROKAR_LIPOPROTEIN"/>
    <property type="match status" value="1"/>
</dbReference>
<gene>
    <name evidence="2" type="ordered locus">Alfi_1891</name>
</gene>
<organism evidence="2 3">
    <name type="scientific">Alistipes finegoldii (strain DSM 17242 / JCM 16770 / CCUG 46020 / CIP 107999 / KCTC 15236 / AHN 2437)</name>
    <dbReference type="NCBI Taxonomy" id="679935"/>
    <lineage>
        <taxon>Bacteria</taxon>
        <taxon>Pseudomonadati</taxon>
        <taxon>Bacteroidota</taxon>
        <taxon>Bacteroidia</taxon>
        <taxon>Bacteroidales</taxon>
        <taxon>Rikenellaceae</taxon>
        <taxon>Alistipes</taxon>
    </lineage>
</organism>
<evidence type="ECO:0000313" key="3">
    <source>
        <dbReference type="Proteomes" id="UP000006052"/>
    </source>
</evidence>
<feature type="signal peptide" evidence="1">
    <location>
        <begin position="1"/>
        <end position="21"/>
    </location>
</feature>
<dbReference type="AlphaFoldDB" id="I3YMJ3"/>
<protein>
    <recommendedName>
        <fullName evidence="4">Lipoprotein</fullName>
    </recommendedName>
</protein>
<dbReference type="HOGENOM" id="CLU_3228668_0_0_10"/>
<reference evidence="3" key="1">
    <citation type="journal article" date="2013" name="Stand. Genomic Sci.">
        <title>Complete genome sequence of the bile-resistant pigment-producing anaerobe Alistipes finegoldii type strain (AHN2437(T)).</title>
        <authorList>
            <person name="Mavromatis K."/>
            <person name="Stackebrandt E."/>
            <person name="Munk C."/>
            <person name="Lapidus A."/>
            <person name="Nolan M."/>
            <person name="Lucas S."/>
            <person name="Hammon N."/>
            <person name="Deshpande S."/>
            <person name="Cheng J.F."/>
            <person name="Tapia R."/>
            <person name="Goodwin L.A."/>
            <person name="Pitluck S."/>
            <person name="Liolios K."/>
            <person name="Pagani I."/>
            <person name="Ivanova N."/>
            <person name="Mikhailova N."/>
            <person name="Huntemann M."/>
            <person name="Pati A."/>
            <person name="Chen A."/>
            <person name="Palaniappan K."/>
            <person name="Land M."/>
            <person name="Hauser L."/>
            <person name="Rohde M."/>
            <person name="Gronow S."/>
            <person name="Goker M."/>
            <person name="Detter J.C."/>
            <person name="Bristow J."/>
            <person name="Eisen J.A."/>
            <person name="Markowitz V."/>
            <person name="Hugenholtz P."/>
            <person name="Kyrpides N.C."/>
            <person name="Klenk H.P."/>
            <person name="Woyke T."/>
        </authorList>
    </citation>
    <scope>NUCLEOTIDE SEQUENCE</scope>
    <source>
        <strain evidence="3">DSM 17242 / JCM 16770 / AHN 2437 / CCUG 46020 / CIP 107999</strain>
    </source>
</reference>
<dbReference type="STRING" id="679935.Alfi_1891"/>
<evidence type="ECO:0000313" key="2">
    <source>
        <dbReference type="EMBL" id="AFL78211.1"/>
    </source>
</evidence>
<accession>I3YMJ3</accession>
<sequence>MKKILKLMLTASVIAAMQFIAACGDDSKDGNFPPPRRRRLQFK</sequence>
<evidence type="ECO:0000256" key="1">
    <source>
        <dbReference type="SAM" id="SignalP"/>
    </source>
</evidence>
<proteinExistence type="predicted"/>
<dbReference type="Proteomes" id="UP000006052">
    <property type="component" value="Chromosome"/>
</dbReference>
<name>I3YMJ3_ALIFI</name>
<keyword evidence="1" id="KW-0732">Signal</keyword>
<dbReference type="EMBL" id="CP003274">
    <property type="protein sequence ID" value="AFL78211.1"/>
    <property type="molecule type" value="Genomic_DNA"/>
</dbReference>
<evidence type="ECO:0008006" key="4">
    <source>
        <dbReference type="Google" id="ProtNLM"/>
    </source>
</evidence>
<feature type="chain" id="PRO_5003683286" description="Lipoprotein" evidence="1">
    <location>
        <begin position="22"/>
        <end position="43"/>
    </location>
</feature>
<dbReference type="KEGG" id="afd:Alfi_1891"/>
<dbReference type="RefSeq" id="WP_014775611.1">
    <property type="nucleotide sequence ID" value="NC_018011.1"/>
</dbReference>